<dbReference type="InterPro" id="IPR024311">
    <property type="entry name" value="Lipocalin-like"/>
</dbReference>
<dbReference type="RefSeq" id="WP_160367571.1">
    <property type="nucleotide sequence ID" value="NZ_WSQA01000002.1"/>
</dbReference>
<evidence type="ECO:0000313" key="3">
    <source>
        <dbReference type="Proteomes" id="UP000435036"/>
    </source>
</evidence>
<dbReference type="EMBL" id="WSQA01000002">
    <property type="protein sequence ID" value="MVZ60915.1"/>
    <property type="molecule type" value="Genomic_DNA"/>
</dbReference>
<proteinExistence type="predicted"/>
<gene>
    <name evidence="2" type="ORF">GQF63_02650</name>
</gene>
<comment type="caution">
    <text evidence="2">The sequence shown here is derived from an EMBL/GenBank/DDBJ whole genome shotgun (WGS) entry which is preliminary data.</text>
</comment>
<organism evidence="2 3">
    <name type="scientific">Sphingobacterium humi</name>
    <dbReference type="NCBI Taxonomy" id="1796905"/>
    <lineage>
        <taxon>Bacteria</taxon>
        <taxon>Pseudomonadati</taxon>
        <taxon>Bacteroidota</taxon>
        <taxon>Sphingobacteriia</taxon>
        <taxon>Sphingobacteriales</taxon>
        <taxon>Sphingobacteriaceae</taxon>
        <taxon>Sphingobacterium</taxon>
    </lineage>
</organism>
<dbReference type="Pfam" id="PF13648">
    <property type="entry name" value="Lipocalin_4"/>
    <property type="match status" value="1"/>
</dbReference>
<accession>A0A6N8KU10</accession>
<dbReference type="Proteomes" id="UP000435036">
    <property type="component" value="Unassembled WGS sequence"/>
</dbReference>
<reference evidence="2 3" key="1">
    <citation type="submission" date="2019-12" db="EMBL/GenBank/DDBJ databases">
        <authorList>
            <person name="Dong K."/>
        </authorList>
    </citation>
    <scope>NUCLEOTIDE SEQUENCE [LARGE SCALE GENOMIC DNA]</scope>
    <source>
        <strain evidence="2 3">JCM 31225</strain>
    </source>
</reference>
<dbReference type="PROSITE" id="PS51257">
    <property type="entry name" value="PROKAR_LIPOPROTEIN"/>
    <property type="match status" value="1"/>
</dbReference>
<evidence type="ECO:0000313" key="2">
    <source>
        <dbReference type="EMBL" id="MVZ60915.1"/>
    </source>
</evidence>
<dbReference type="AlphaFoldDB" id="A0A6N8KU10"/>
<sequence length="176" mass="19499">MNKYIIIGLALSLLSCGENQKTEQSNTENNPATEQVAKTIEETTKEADINGKWQITKVSGGPVKIYPSGKSNPGMEIDFNPIWKGGTYEFTNGICFLTLPNTPQDQIGGYKIKGNTIIFDNAEGEEQQMTFTLESNTMTLTIDSQVYQKLIAQKSNGQVEMDISSPLVFHLKKQIN</sequence>
<dbReference type="OrthoDB" id="980944at2"/>
<feature type="domain" description="Lipocalin-like" evidence="1">
    <location>
        <begin position="49"/>
        <end position="140"/>
    </location>
</feature>
<keyword evidence="3" id="KW-1185">Reference proteome</keyword>
<name>A0A6N8KU10_9SPHI</name>
<protein>
    <recommendedName>
        <fullName evidence="1">Lipocalin-like domain-containing protein</fullName>
    </recommendedName>
</protein>
<evidence type="ECO:0000259" key="1">
    <source>
        <dbReference type="Pfam" id="PF13648"/>
    </source>
</evidence>